<dbReference type="SMART" id="SM00730">
    <property type="entry name" value="PSN"/>
    <property type="match status" value="1"/>
</dbReference>
<protein>
    <recommendedName>
        <fullName evidence="12">Minor histocompatibility antigen H13</fullName>
    </recommendedName>
</protein>
<keyword evidence="3 9" id="KW-0812">Transmembrane</keyword>
<comment type="similarity">
    <text evidence="2">Belongs to the peptidase A22B family.</text>
</comment>
<dbReference type="GO" id="GO:0098554">
    <property type="term" value="C:cytoplasmic side of endoplasmic reticulum membrane"/>
    <property type="evidence" value="ECO:0007669"/>
    <property type="project" value="TreeGrafter"/>
</dbReference>
<sequence length="378" mass="42268">MADTVTDVPVVNETFNGTAENGTAKIPATPEGMLVAYSSLVIMALIPIFFGAFRSVRYHKEQKESGEKPETMTRKDAAMFPIIASCTLFGIYVVFQLFSKEYINMLLAVYFFFLGVLALAHIASPILNPLIPPLFPNQEYHLIFTEGPADKKEEVVNWKFDRKDLLVIALAGIVGLWYLMKKHWIANNLFGLAFALNGVEFLSLNSISTGCILLGGLFIYDVFWVFGTNVMVTVAKSFEAPIKLVFPQDLLEKGLAANNFAMLGLGDIVIPGIFIALLLRFDISQKKESRVYFYASFIAYFLGLLLTIVIMHFFKHAQPALLYLVPACIGAPVLVALVRGEIKALFKYEDHPEEKKEEEKSEEKKEAAPAKKQSKKEK</sequence>
<evidence type="ECO:0000256" key="1">
    <source>
        <dbReference type="ARBA" id="ARBA00004477"/>
    </source>
</evidence>
<dbReference type="OrthoDB" id="29661at2759"/>
<keyword evidence="11" id="KW-1185">Reference proteome</keyword>
<feature type="transmembrane region" description="Helical" evidence="9">
    <location>
        <begin position="164"/>
        <end position="180"/>
    </location>
</feature>
<reference evidence="10" key="2">
    <citation type="submission" date="2020-11" db="EMBL/GenBank/DDBJ databases">
        <authorList>
            <person name="McCartney M.A."/>
            <person name="Auch B."/>
            <person name="Kono T."/>
            <person name="Mallez S."/>
            <person name="Becker A."/>
            <person name="Gohl D.M."/>
            <person name="Silverstein K.A.T."/>
            <person name="Koren S."/>
            <person name="Bechman K.B."/>
            <person name="Herman A."/>
            <person name="Abrahante J.E."/>
            <person name="Garbe J."/>
        </authorList>
    </citation>
    <scope>NUCLEOTIDE SEQUENCE</scope>
    <source>
        <strain evidence="10">Duluth1</strain>
        <tissue evidence="10">Whole animal</tissue>
    </source>
</reference>
<keyword evidence="7 9" id="KW-0472">Membrane</keyword>
<keyword evidence="4" id="KW-0378">Hydrolase</keyword>
<feature type="compositionally biased region" description="Basic and acidic residues" evidence="8">
    <location>
        <begin position="350"/>
        <end position="369"/>
    </location>
</feature>
<comment type="caution">
    <text evidence="10">The sequence shown here is derived from an EMBL/GenBank/DDBJ whole genome shotgun (WGS) entry which is preliminary data.</text>
</comment>
<feature type="transmembrane region" description="Helical" evidence="9">
    <location>
        <begin position="186"/>
        <end position="204"/>
    </location>
</feature>
<feature type="transmembrane region" description="Helical" evidence="9">
    <location>
        <begin position="255"/>
        <end position="279"/>
    </location>
</feature>
<proteinExistence type="inferred from homology"/>
<feature type="transmembrane region" description="Helical" evidence="9">
    <location>
        <begin position="107"/>
        <end position="127"/>
    </location>
</feature>
<feature type="transmembrane region" description="Helical" evidence="9">
    <location>
        <begin position="77"/>
        <end position="95"/>
    </location>
</feature>
<evidence type="ECO:0000256" key="4">
    <source>
        <dbReference type="ARBA" id="ARBA00022801"/>
    </source>
</evidence>
<feature type="transmembrane region" description="Helical" evidence="9">
    <location>
        <begin position="320"/>
        <end position="338"/>
    </location>
</feature>
<dbReference type="PANTHER" id="PTHR12174">
    <property type="entry name" value="SIGNAL PEPTIDE PEPTIDASE"/>
    <property type="match status" value="1"/>
</dbReference>
<evidence type="ECO:0008006" key="12">
    <source>
        <dbReference type="Google" id="ProtNLM"/>
    </source>
</evidence>
<feature type="transmembrane region" description="Helical" evidence="9">
    <location>
        <begin position="291"/>
        <end position="314"/>
    </location>
</feature>
<dbReference type="Pfam" id="PF04258">
    <property type="entry name" value="Peptidase_A22B"/>
    <property type="match status" value="1"/>
</dbReference>
<dbReference type="GO" id="GO:0033619">
    <property type="term" value="P:membrane protein proteolysis"/>
    <property type="evidence" value="ECO:0007669"/>
    <property type="project" value="TreeGrafter"/>
</dbReference>
<dbReference type="EMBL" id="JAIWYP010000016">
    <property type="protein sequence ID" value="KAH3695738.1"/>
    <property type="molecule type" value="Genomic_DNA"/>
</dbReference>
<evidence type="ECO:0000256" key="6">
    <source>
        <dbReference type="ARBA" id="ARBA00022989"/>
    </source>
</evidence>
<evidence type="ECO:0000256" key="7">
    <source>
        <dbReference type="ARBA" id="ARBA00023136"/>
    </source>
</evidence>
<accession>A0A9D4BJK3</accession>
<gene>
    <name evidence="10" type="ORF">DPMN_083196</name>
</gene>
<dbReference type="GO" id="GO:0006465">
    <property type="term" value="P:signal peptide processing"/>
    <property type="evidence" value="ECO:0007669"/>
    <property type="project" value="TreeGrafter"/>
</dbReference>
<comment type="subcellular location">
    <subcellularLocation>
        <location evidence="1">Endoplasmic reticulum membrane</location>
        <topology evidence="1">Multi-pass membrane protein</topology>
    </subcellularLocation>
</comment>
<dbReference type="GO" id="GO:0042500">
    <property type="term" value="F:aspartic endopeptidase activity, intramembrane cleaving"/>
    <property type="evidence" value="ECO:0007669"/>
    <property type="project" value="InterPro"/>
</dbReference>
<evidence type="ECO:0000313" key="11">
    <source>
        <dbReference type="Proteomes" id="UP000828390"/>
    </source>
</evidence>
<evidence type="ECO:0000256" key="8">
    <source>
        <dbReference type="SAM" id="MobiDB-lite"/>
    </source>
</evidence>
<dbReference type="InterPro" id="IPR006639">
    <property type="entry name" value="Preselin/SPP"/>
</dbReference>
<name>A0A9D4BJK3_DREPO</name>
<evidence type="ECO:0000256" key="3">
    <source>
        <dbReference type="ARBA" id="ARBA00022692"/>
    </source>
</evidence>
<dbReference type="AlphaFoldDB" id="A0A9D4BJK3"/>
<feature type="region of interest" description="Disordered" evidence="8">
    <location>
        <begin position="350"/>
        <end position="378"/>
    </location>
</feature>
<dbReference type="GO" id="GO:0098553">
    <property type="term" value="C:lumenal side of endoplasmic reticulum membrane"/>
    <property type="evidence" value="ECO:0007669"/>
    <property type="project" value="TreeGrafter"/>
</dbReference>
<evidence type="ECO:0000313" key="10">
    <source>
        <dbReference type="EMBL" id="KAH3695738.1"/>
    </source>
</evidence>
<organism evidence="10 11">
    <name type="scientific">Dreissena polymorpha</name>
    <name type="common">Zebra mussel</name>
    <name type="synonym">Mytilus polymorpha</name>
    <dbReference type="NCBI Taxonomy" id="45954"/>
    <lineage>
        <taxon>Eukaryota</taxon>
        <taxon>Metazoa</taxon>
        <taxon>Spiralia</taxon>
        <taxon>Lophotrochozoa</taxon>
        <taxon>Mollusca</taxon>
        <taxon>Bivalvia</taxon>
        <taxon>Autobranchia</taxon>
        <taxon>Heteroconchia</taxon>
        <taxon>Euheterodonta</taxon>
        <taxon>Imparidentia</taxon>
        <taxon>Neoheterodontei</taxon>
        <taxon>Myida</taxon>
        <taxon>Dreissenoidea</taxon>
        <taxon>Dreissenidae</taxon>
        <taxon>Dreissena</taxon>
    </lineage>
</organism>
<dbReference type="PANTHER" id="PTHR12174:SF23">
    <property type="entry name" value="MINOR HISTOCOMPATIBILITY ANTIGEN H13"/>
    <property type="match status" value="1"/>
</dbReference>
<dbReference type="InterPro" id="IPR007369">
    <property type="entry name" value="Peptidase_A22B_SPP"/>
</dbReference>
<reference evidence="10" key="1">
    <citation type="journal article" date="2019" name="bioRxiv">
        <title>The Genome of the Zebra Mussel, Dreissena polymorpha: A Resource for Invasive Species Research.</title>
        <authorList>
            <person name="McCartney M.A."/>
            <person name="Auch B."/>
            <person name="Kono T."/>
            <person name="Mallez S."/>
            <person name="Zhang Y."/>
            <person name="Obille A."/>
            <person name="Becker A."/>
            <person name="Abrahante J.E."/>
            <person name="Garbe J."/>
            <person name="Badalamenti J.P."/>
            <person name="Herman A."/>
            <person name="Mangelson H."/>
            <person name="Liachko I."/>
            <person name="Sullivan S."/>
            <person name="Sone E.D."/>
            <person name="Koren S."/>
            <person name="Silverstein K.A.T."/>
            <person name="Beckman K.B."/>
            <person name="Gohl D.M."/>
        </authorList>
    </citation>
    <scope>NUCLEOTIDE SEQUENCE</scope>
    <source>
        <strain evidence="10">Duluth1</strain>
        <tissue evidence="10">Whole animal</tissue>
    </source>
</reference>
<feature type="transmembrane region" description="Helical" evidence="9">
    <location>
        <begin position="34"/>
        <end position="56"/>
    </location>
</feature>
<evidence type="ECO:0000256" key="9">
    <source>
        <dbReference type="SAM" id="Phobius"/>
    </source>
</evidence>
<feature type="transmembrane region" description="Helical" evidence="9">
    <location>
        <begin position="211"/>
        <end position="235"/>
    </location>
</feature>
<evidence type="ECO:0000256" key="2">
    <source>
        <dbReference type="ARBA" id="ARBA00006859"/>
    </source>
</evidence>
<keyword evidence="5" id="KW-0256">Endoplasmic reticulum</keyword>
<dbReference type="Proteomes" id="UP000828390">
    <property type="component" value="Unassembled WGS sequence"/>
</dbReference>
<keyword evidence="6 9" id="KW-1133">Transmembrane helix</keyword>
<evidence type="ECO:0000256" key="5">
    <source>
        <dbReference type="ARBA" id="ARBA00022824"/>
    </source>
</evidence>